<evidence type="ECO:0000313" key="7">
    <source>
        <dbReference type="Proteomes" id="UP001594351"/>
    </source>
</evidence>
<dbReference type="PANTHER" id="PTHR43553:SF24">
    <property type="entry name" value="ENERGY-COUPLING FACTOR TRANSPORTER ATP-BINDING PROTEIN ECFA1"/>
    <property type="match status" value="1"/>
</dbReference>
<dbReference type="GO" id="GO:0005524">
    <property type="term" value="F:ATP binding"/>
    <property type="evidence" value="ECO:0007669"/>
    <property type="project" value="UniProtKB-KW"/>
</dbReference>
<dbReference type="PROSITE" id="PS50893">
    <property type="entry name" value="ABC_TRANSPORTER_2"/>
    <property type="match status" value="1"/>
</dbReference>
<dbReference type="Gene3D" id="3.40.50.300">
    <property type="entry name" value="P-loop containing nucleotide triphosphate hydrolases"/>
    <property type="match status" value="1"/>
</dbReference>
<dbReference type="InterPro" id="IPR003439">
    <property type="entry name" value="ABC_transporter-like_ATP-bd"/>
</dbReference>
<reference evidence="6 7" key="1">
    <citation type="submission" date="2024-09" db="EMBL/GenBank/DDBJ databases">
        <title>Laminarin stimulates single cell rates of sulfate reduction while oxygen inhibits transcriptomic activity in coastal marine sediment.</title>
        <authorList>
            <person name="Lindsay M."/>
            <person name="Orcutt B."/>
            <person name="Emerson D."/>
            <person name="Stepanauskas R."/>
            <person name="D'Angelo T."/>
        </authorList>
    </citation>
    <scope>NUCLEOTIDE SEQUENCE [LARGE SCALE GENOMIC DNA]</scope>
    <source>
        <strain evidence="6">SAG AM-311-K15</strain>
    </source>
</reference>
<dbReference type="Proteomes" id="UP001594351">
    <property type="component" value="Unassembled WGS sequence"/>
</dbReference>
<dbReference type="InterPro" id="IPR015856">
    <property type="entry name" value="ABC_transpr_CbiO/EcfA_su"/>
</dbReference>
<protein>
    <submittedName>
        <fullName evidence="6">Energy-coupling factor ABC transporter ATP-binding protein</fullName>
    </submittedName>
</protein>
<evidence type="ECO:0000259" key="5">
    <source>
        <dbReference type="PROSITE" id="PS50893"/>
    </source>
</evidence>
<dbReference type="PANTHER" id="PTHR43553">
    <property type="entry name" value="HEAVY METAL TRANSPORTER"/>
    <property type="match status" value="1"/>
</dbReference>
<dbReference type="Pfam" id="PF00005">
    <property type="entry name" value="ABC_tran"/>
    <property type="match status" value="1"/>
</dbReference>
<evidence type="ECO:0000256" key="3">
    <source>
        <dbReference type="ARBA" id="ARBA00022741"/>
    </source>
</evidence>
<dbReference type="SMART" id="SM00382">
    <property type="entry name" value="AAA"/>
    <property type="match status" value="1"/>
</dbReference>
<dbReference type="EMBL" id="JBHPBY010000004">
    <property type="protein sequence ID" value="MFC1848685.1"/>
    <property type="molecule type" value="Genomic_DNA"/>
</dbReference>
<feature type="domain" description="ABC transporter" evidence="5">
    <location>
        <begin position="6"/>
        <end position="230"/>
    </location>
</feature>
<gene>
    <name evidence="6" type="ORF">ACFL27_00630</name>
</gene>
<comment type="caution">
    <text evidence="6">The sequence shown here is derived from an EMBL/GenBank/DDBJ whole genome shotgun (WGS) entry which is preliminary data.</text>
</comment>
<evidence type="ECO:0000256" key="2">
    <source>
        <dbReference type="ARBA" id="ARBA00022448"/>
    </source>
</evidence>
<accession>A0ABV6YR72</accession>
<keyword evidence="7" id="KW-1185">Reference proteome</keyword>
<evidence type="ECO:0000313" key="6">
    <source>
        <dbReference type="EMBL" id="MFC1848685.1"/>
    </source>
</evidence>
<dbReference type="SUPFAM" id="SSF52540">
    <property type="entry name" value="P-loop containing nucleoside triphosphate hydrolases"/>
    <property type="match status" value="1"/>
</dbReference>
<keyword evidence="4 6" id="KW-0067">ATP-binding</keyword>
<dbReference type="InterPro" id="IPR050095">
    <property type="entry name" value="ECF_ABC_transporter_ATP-bd"/>
</dbReference>
<dbReference type="InterPro" id="IPR017871">
    <property type="entry name" value="ABC_transporter-like_CS"/>
</dbReference>
<organism evidence="6 7">
    <name type="scientific">candidate division CSSED10-310 bacterium</name>
    <dbReference type="NCBI Taxonomy" id="2855610"/>
    <lineage>
        <taxon>Bacteria</taxon>
        <taxon>Bacteria division CSSED10-310</taxon>
    </lineage>
</organism>
<proteinExistence type="inferred from homology"/>
<keyword evidence="3" id="KW-0547">Nucleotide-binding</keyword>
<evidence type="ECO:0000256" key="4">
    <source>
        <dbReference type="ARBA" id="ARBA00022840"/>
    </source>
</evidence>
<keyword evidence="2" id="KW-0813">Transport</keyword>
<dbReference type="PROSITE" id="PS00211">
    <property type="entry name" value="ABC_TRANSPORTER_1"/>
    <property type="match status" value="1"/>
</dbReference>
<name>A0ABV6YR72_UNCC1</name>
<comment type="similarity">
    <text evidence="1">Belongs to the ABC transporter superfamily.</text>
</comment>
<dbReference type="InterPro" id="IPR003593">
    <property type="entry name" value="AAA+_ATPase"/>
</dbReference>
<sequence length="230" mass="25260">MTAVLIRLKNLTFAYDQQQPVLQGINLAIRSGERLALVGANGAGKTTLLQLIVGLLTPCSGQIEAFGKTRIKEQDFQEVRARVGLLFQDADDQLFCPTVLEDVAFGPLNLGKSRTQARLLVTETLTLLGLRGFEHKITYKLSGGEKRLVSLATILAMKPDLLLLDEPTASLDKDAVNRLTSVLKSLPAAMLIVSHDENFRHQVTTRSLILQQGMIQPAGRPKHDLDIIKI</sequence>
<dbReference type="CDD" id="cd03225">
    <property type="entry name" value="ABC_cobalt_CbiO_domain1"/>
    <property type="match status" value="1"/>
</dbReference>
<dbReference type="InterPro" id="IPR027417">
    <property type="entry name" value="P-loop_NTPase"/>
</dbReference>
<evidence type="ECO:0000256" key="1">
    <source>
        <dbReference type="ARBA" id="ARBA00005417"/>
    </source>
</evidence>